<dbReference type="PROSITE" id="PS51215">
    <property type="entry name" value="AWS"/>
    <property type="match status" value="1"/>
</dbReference>
<feature type="compositionally biased region" description="Polar residues" evidence="11">
    <location>
        <begin position="711"/>
        <end position="726"/>
    </location>
</feature>
<keyword evidence="16" id="KW-1185">Reference proteome</keyword>
<feature type="domain" description="AWS" evidence="15">
    <location>
        <begin position="1222"/>
        <end position="1272"/>
    </location>
</feature>
<evidence type="ECO:0000313" key="18">
    <source>
        <dbReference type="RefSeq" id="XP_031394924.1"/>
    </source>
</evidence>
<feature type="region of interest" description="Disordered" evidence="11">
    <location>
        <begin position="251"/>
        <end position="273"/>
    </location>
</feature>
<feature type="compositionally biased region" description="Low complexity" evidence="11">
    <location>
        <begin position="1995"/>
        <end position="2008"/>
    </location>
</feature>
<dbReference type="GO" id="GO:0046975">
    <property type="term" value="F:histone H3K36 methyltransferase activity"/>
    <property type="evidence" value="ECO:0007669"/>
    <property type="project" value="InterPro"/>
</dbReference>
<protein>
    <submittedName>
        <fullName evidence="17 18">Histone-lysine N-methyltransferase ASHH2</fullName>
    </submittedName>
</protein>
<reference evidence="17 18" key="2">
    <citation type="submission" date="2025-04" db="UniProtKB">
        <authorList>
            <consortium name="RefSeq"/>
        </authorList>
    </citation>
    <scope>IDENTIFICATION</scope>
    <source>
        <tissue evidence="17 18">Leaf</tissue>
    </source>
</reference>
<dbReference type="InterPro" id="IPR011124">
    <property type="entry name" value="Znf_CW"/>
</dbReference>
<dbReference type="InterPro" id="IPR050777">
    <property type="entry name" value="SET2_Histone-Lys_MeTrsfase"/>
</dbReference>
<evidence type="ECO:0000313" key="16">
    <source>
        <dbReference type="Proteomes" id="UP000515151"/>
    </source>
</evidence>
<feature type="domain" description="SET" evidence="12">
    <location>
        <begin position="1274"/>
        <end position="1391"/>
    </location>
</feature>
<feature type="region of interest" description="Disordered" evidence="11">
    <location>
        <begin position="1570"/>
        <end position="1610"/>
    </location>
</feature>
<feature type="compositionally biased region" description="Basic and acidic residues" evidence="11">
    <location>
        <begin position="1044"/>
        <end position="1053"/>
    </location>
</feature>
<dbReference type="GO" id="GO:0032259">
    <property type="term" value="P:methylation"/>
    <property type="evidence" value="ECO:0007669"/>
    <property type="project" value="UniProtKB-KW"/>
</dbReference>
<feature type="compositionally biased region" description="Polar residues" evidence="11">
    <location>
        <begin position="2021"/>
        <end position="2030"/>
    </location>
</feature>
<feature type="compositionally biased region" description="Polar residues" evidence="11">
    <location>
        <begin position="1898"/>
        <end position="1910"/>
    </location>
</feature>
<evidence type="ECO:0000256" key="11">
    <source>
        <dbReference type="SAM" id="MobiDB-lite"/>
    </source>
</evidence>
<evidence type="ECO:0000256" key="8">
    <source>
        <dbReference type="ARBA" id="ARBA00022771"/>
    </source>
</evidence>
<feature type="region of interest" description="Disordered" evidence="11">
    <location>
        <begin position="613"/>
        <end position="641"/>
    </location>
</feature>
<keyword evidence="9" id="KW-0862">Zinc</keyword>
<keyword evidence="10" id="KW-0539">Nucleus</keyword>
<dbReference type="GO" id="GO:0005634">
    <property type="term" value="C:nucleus"/>
    <property type="evidence" value="ECO:0007669"/>
    <property type="project" value="UniProtKB-SubCell"/>
</dbReference>
<organism evidence="16 18">
    <name type="scientific">Punica granatum</name>
    <name type="common">Pomegranate</name>
    <dbReference type="NCBI Taxonomy" id="22663"/>
    <lineage>
        <taxon>Eukaryota</taxon>
        <taxon>Viridiplantae</taxon>
        <taxon>Streptophyta</taxon>
        <taxon>Embryophyta</taxon>
        <taxon>Tracheophyta</taxon>
        <taxon>Spermatophyta</taxon>
        <taxon>Magnoliopsida</taxon>
        <taxon>eudicotyledons</taxon>
        <taxon>Gunneridae</taxon>
        <taxon>Pentapetalae</taxon>
        <taxon>rosids</taxon>
        <taxon>malvids</taxon>
        <taxon>Myrtales</taxon>
        <taxon>Lythraceae</taxon>
        <taxon>Punica</taxon>
    </lineage>
</organism>
<feature type="compositionally biased region" description="Basic residues" evidence="11">
    <location>
        <begin position="1032"/>
        <end position="1043"/>
    </location>
</feature>
<feature type="compositionally biased region" description="Low complexity" evidence="11">
    <location>
        <begin position="911"/>
        <end position="920"/>
    </location>
</feature>
<dbReference type="InterPro" id="IPR003616">
    <property type="entry name" value="Post-SET_dom"/>
</dbReference>
<feature type="compositionally biased region" description="Basic residues" evidence="11">
    <location>
        <begin position="619"/>
        <end position="637"/>
    </location>
</feature>
<feature type="region of interest" description="Disordered" evidence="11">
    <location>
        <begin position="1819"/>
        <end position="1914"/>
    </location>
</feature>
<keyword evidence="7" id="KW-0479">Metal-binding</keyword>
<reference evidence="16" key="1">
    <citation type="journal article" date="2020" name="Plant Biotechnol. J.">
        <title>The pomegranate (Punica granatum L.) draft genome dissects genetic divergence between soft- and hard-seeded cultivars.</title>
        <authorList>
            <person name="Luo X."/>
            <person name="Li H."/>
            <person name="Wu Z."/>
            <person name="Yao W."/>
            <person name="Zhao P."/>
            <person name="Cao D."/>
            <person name="Yu H."/>
            <person name="Li K."/>
            <person name="Poudel K."/>
            <person name="Zhao D."/>
            <person name="Zhang F."/>
            <person name="Xia X."/>
            <person name="Chen L."/>
            <person name="Wang Q."/>
            <person name="Jing D."/>
            <person name="Cao S."/>
        </authorList>
    </citation>
    <scope>NUCLEOTIDE SEQUENCE [LARGE SCALE GENOMIC DNA]</scope>
</reference>
<dbReference type="InterPro" id="IPR001214">
    <property type="entry name" value="SET_dom"/>
</dbReference>
<dbReference type="OrthoDB" id="422362at2759"/>
<dbReference type="Pfam" id="PF17907">
    <property type="entry name" value="AWS"/>
    <property type="match status" value="1"/>
</dbReference>
<dbReference type="Pfam" id="PF00856">
    <property type="entry name" value="SET"/>
    <property type="match status" value="1"/>
</dbReference>
<keyword evidence="3" id="KW-0158">Chromosome</keyword>
<feature type="compositionally biased region" description="Basic and acidic residues" evidence="11">
    <location>
        <begin position="1869"/>
        <end position="1891"/>
    </location>
</feature>
<evidence type="ECO:0000256" key="2">
    <source>
        <dbReference type="ARBA" id="ARBA00004286"/>
    </source>
</evidence>
<feature type="compositionally biased region" description="Basic residues" evidence="11">
    <location>
        <begin position="890"/>
        <end position="904"/>
    </location>
</feature>
<evidence type="ECO:0000256" key="7">
    <source>
        <dbReference type="ARBA" id="ARBA00022723"/>
    </source>
</evidence>
<keyword evidence="5" id="KW-0808">Transferase</keyword>
<feature type="region of interest" description="Disordered" evidence="11">
    <location>
        <begin position="93"/>
        <end position="121"/>
    </location>
</feature>
<dbReference type="InterPro" id="IPR006560">
    <property type="entry name" value="AWS_dom"/>
</dbReference>
<dbReference type="Gene3D" id="2.170.270.10">
    <property type="entry name" value="SET domain"/>
    <property type="match status" value="1"/>
</dbReference>
<proteinExistence type="predicted"/>
<dbReference type="PANTHER" id="PTHR22884">
    <property type="entry name" value="SET DOMAIN PROTEINS"/>
    <property type="match status" value="1"/>
</dbReference>
<feature type="region of interest" description="Disordered" evidence="11">
    <location>
        <begin position="2079"/>
        <end position="2125"/>
    </location>
</feature>
<name>A0A6P8DKL6_PUNGR</name>
<evidence type="ECO:0000256" key="3">
    <source>
        <dbReference type="ARBA" id="ARBA00022454"/>
    </source>
</evidence>
<dbReference type="RefSeq" id="XP_031394923.1">
    <property type="nucleotide sequence ID" value="XM_031539063.1"/>
</dbReference>
<feature type="compositionally biased region" description="Polar residues" evidence="11">
    <location>
        <begin position="1826"/>
        <end position="1850"/>
    </location>
</feature>
<keyword evidence="4" id="KW-0489">Methyltransferase</keyword>
<dbReference type="PROSITE" id="PS50868">
    <property type="entry name" value="POST_SET"/>
    <property type="match status" value="1"/>
</dbReference>
<evidence type="ECO:0000256" key="6">
    <source>
        <dbReference type="ARBA" id="ARBA00022691"/>
    </source>
</evidence>
<dbReference type="GO" id="GO:0005694">
    <property type="term" value="C:chromosome"/>
    <property type="evidence" value="ECO:0007669"/>
    <property type="project" value="UniProtKB-SubCell"/>
</dbReference>
<feature type="region of interest" description="Disordered" evidence="11">
    <location>
        <begin position="1004"/>
        <end position="1053"/>
    </location>
</feature>
<dbReference type="PROSITE" id="PS50280">
    <property type="entry name" value="SET"/>
    <property type="match status" value="1"/>
</dbReference>
<feature type="compositionally biased region" description="Polar residues" evidence="11">
    <location>
        <begin position="1507"/>
        <end position="1516"/>
    </location>
</feature>
<keyword evidence="6" id="KW-0949">S-adenosyl-L-methionine</keyword>
<evidence type="ECO:0000256" key="5">
    <source>
        <dbReference type="ARBA" id="ARBA00022679"/>
    </source>
</evidence>
<comment type="subcellular location">
    <subcellularLocation>
        <location evidence="2">Chromosome</location>
    </subcellularLocation>
    <subcellularLocation>
        <location evidence="1">Nucleus</location>
    </subcellularLocation>
</comment>
<dbReference type="SUPFAM" id="SSF82199">
    <property type="entry name" value="SET domain"/>
    <property type="match status" value="1"/>
</dbReference>
<feature type="compositionally biased region" description="Polar residues" evidence="11">
    <location>
        <begin position="1582"/>
        <end position="1602"/>
    </location>
</feature>
<evidence type="ECO:0000259" key="12">
    <source>
        <dbReference type="PROSITE" id="PS50280"/>
    </source>
</evidence>
<keyword evidence="8" id="KW-0863">Zinc-finger</keyword>
<dbReference type="Gene3D" id="3.30.40.100">
    <property type="match status" value="1"/>
</dbReference>
<feature type="domain" description="Post-SET" evidence="13">
    <location>
        <begin position="1399"/>
        <end position="1415"/>
    </location>
</feature>
<evidence type="ECO:0000259" key="15">
    <source>
        <dbReference type="PROSITE" id="PS51215"/>
    </source>
</evidence>
<dbReference type="PROSITE" id="PS51050">
    <property type="entry name" value="ZF_CW"/>
    <property type="match status" value="1"/>
</dbReference>
<evidence type="ECO:0000256" key="4">
    <source>
        <dbReference type="ARBA" id="ARBA00022603"/>
    </source>
</evidence>
<accession>A0A6P8DKL6</accession>
<dbReference type="SMART" id="SM00317">
    <property type="entry name" value="SET"/>
    <property type="match status" value="1"/>
</dbReference>
<evidence type="ECO:0000259" key="13">
    <source>
        <dbReference type="PROSITE" id="PS50868"/>
    </source>
</evidence>
<feature type="region of interest" description="Disordered" evidence="11">
    <location>
        <begin position="1"/>
        <end position="71"/>
    </location>
</feature>
<dbReference type="SMART" id="SM00570">
    <property type="entry name" value="AWS"/>
    <property type="match status" value="1"/>
</dbReference>
<evidence type="ECO:0000256" key="9">
    <source>
        <dbReference type="ARBA" id="ARBA00022833"/>
    </source>
</evidence>
<sequence length="2125" mass="231734">MGSCGNLASADEPLSCGSAAAGELAPGQLTGEEAAQTSPDFGVNADQVSSRHEAEQSGIEEDCSPGDFDKSGSLVVATDGQCSENGGFQCENQSGADASSLDREASSGELGVGNLENGDGMPLELKSGIDCPDDPSEQIELGYRMRGNGPLVQEIESVEETADDLLVMEAGTEGCPSLLINGDECRSGREATMERKMISEEVAITPAGLLVNNQTGNCPLETCANLVDEKVDDVALENDTCNATPCPDTNGMPTENALSPGYPDGKSTKGEDKNESVLLIETVESIYAVGIDNLKLSPNGTKREADNLCPADSACRAVLETVQEDDRSVKCLSSEDASVEMMKEFSALAKVEAELCIGTPSSQVNEMPVEKTVDILLLDNDQMSNDNDTMTMSSLISETRGGARIGADSQYETSIALLHKMPCAQSSMRDCMIGSGQQTEKKSDGLLSGMPTELFSGSEDAKIDDMCCQNFPLGDDREKGLHVSSLLSNSAQVDGGEDSNGAAETNAEHIGEENALLVDKCIENGGESLHLKETAFNCESLSVGSLGLQSCKPHSTLKNCSLYSSNDSDVPCMAVTVATTSSAANDYISEKNEERKTHGRFDCLPEAESPLVITSSSRRSSRANKSGRKTQAKKASRYSRDASKVAYHHESLELIFKAAKKKRTCCSKTPRSSTWGIMQNISQHFEHINELGVESDQKQGSRKVRIGRGSGKQSTNQSGGTSQVSKGNVGGASNRIRLKLKMGKEVVMISEVVSTARGAFVSASSGGSISDVANLTDDVKEKNQLDCGGAKLENEKLYSGNHFVNGDSNLTVKESAQDGGGCFDPTLVQIESVCGTVEDTYLGSETSPDSEVINLTPEAQLSERPQEGAKDVALDSSKNLANFEDVLNSRKGKKKDKVPRKSSCGRKDKSLSGSSSSSSSSKRRGCRVREGENVDSGENFASVASENLTNLSSNTESLPLSTEADLAFSNGHLEIENGANTFPGQDISSGLVDLEHLESNLLSAKQKEQKQVKSSKPSKVSSDRSKDLNSAKSRKGASCKQKKEKSTSKSKVKERGVRDELLCKAEDHALASDGVRDANQTCDAAAYMWTGDTSKSKIISNNLVEQELLLRNAWVRCDDCHKWRRIAAALADSIEDANSNWTCKDNQDKRFADCSILQEMSNADINAELELSDYSCEDDDYDGNRNYKELKPSHPTVPQQSSFIQIDSNKYLHRSRRTQTIDEIMVCHCKPPLDGKLGCGDECLNRMLNIECVQGTCPCGDHCSNQQFQKHKYANLQWFRCGKKGYGLQLLEDVSEGQFIIEYVGEVLDMPAYEERQRDYGAKGHKHFYFMTLNGSEVIDACVKGNLGRFINHSCDPNCRTEKWMVNGEICIGLFAIRDIKKGEEVTFDYNYVRVFGAAAKKCVCGSPHCRGYIGGDLQSTETIVQGDSDDEFPEPVMLYEDGDVAYRFDNSIHRTVVGSDTRATDLVVKDRKEEVKEENTLGIKDPASQSVSIISQLDRSPDAEGTQENVSSSKPPHQELSLHPKDVRSTVSSEIQQKISIEDASNLNYTRSASDEKWSLAELRPLVKTPRAPSAIKKGKGSSNSQNVNKGQGTASKSQTVPIKPKKAIEGSSNGRFEAVQGKLNELLDADGGISKRKDAAKGYLKLLLLTAASGDSGNGEAIQSNRDLSMILDALLKTRSRVVLMDIINKNGLRMLHNIMKQYRRDFKKIPILRKLLKVLEYLAVREILTLEHINVGPPCPGMESFRESILSLTEHDDKQVHQIARNFRDRWIPRHLRKVGYAEKDDGMNSLRGLNFNFLSSHSNWRDTTLTRPVEASDGLHQPSLSAETSSATDNSSTDGGFTSGTWTRKRKTRWDSDTNPYLESLMRKEKDSLNRTEDGRENNHEEEGPPGFSSLDTSRVSSNGASTAVAVDQSGEKVQYMRCPFDAVIGQPQERFKSRSPVSYGVPLLILQQFGTPQAGSIENWAIAPGMPFQPFPPLPPFPRDRKRRSPPSSSDCGTNSSNSLYSSADEKKPVNLSPSTNSANLVDSEVPCSDNQQMMPFKRLKGSSQDLGRRYFRQQKWNGGRIPPWVRNCWRNNPPRGGAGPVSNEQRSSDNAIDCKLGREDVNYHQETPPTQNPHH</sequence>
<feature type="domain" description="CW-type" evidence="14">
    <location>
        <begin position="1108"/>
        <end position="1162"/>
    </location>
</feature>
<dbReference type="Pfam" id="PF07496">
    <property type="entry name" value="zf-CW"/>
    <property type="match status" value="1"/>
</dbReference>
<dbReference type="InterPro" id="IPR046341">
    <property type="entry name" value="SET_dom_sf"/>
</dbReference>
<feature type="region of interest" description="Disordered" evidence="11">
    <location>
        <begin position="1498"/>
        <end position="1534"/>
    </location>
</feature>
<feature type="region of interest" description="Disordered" evidence="11">
    <location>
        <begin position="884"/>
        <end position="941"/>
    </location>
</feature>
<evidence type="ECO:0000256" key="1">
    <source>
        <dbReference type="ARBA" id="ARBA00004123"/>
    </source>
</evidence>
<dbReference type="GO" id="GO:0008270">
    <property type="term" value="F:zinc ion binding"/>
    <property type="evidence" value="ECO:0007669"/>
    <property type="project" value="UniProtKB-KW"/>
</dbReference>
<dbReference type="RefSeq" id="XP_031394924.1">
    <property type="nucleotide sequence ID" value="XM_031539064.1"/>
</dbReference>
<dbReference type="GeneID" id="116206247"/>
<dbReference type="CDD" id="cd19172">
    <property type="entry name" value="SET_SETD2"/>
    <property type="match status" value="1"/>
</dbReference>
<feature type="region of interest" description="Disordered" evidence="11">
    <location>
        <begin position="693"/>
        <end position="730"/>
    </location>
</feature>
<feature type="region of interest" description="Disordered" evidence="11">
    <location>
        <begin position="1980"/>
        <end position="2055"/>
    </location>
</feature>
<gene>
    <name evidence="17 18" type="primary">LOC116206247</name>
</gene>
<evidence type="ECO:0000256" key="10">
    <source>
        <dbReference type="ARBA" id="ARBA00023242"/>
    </source>
</evidence>
<feature type="compositionally biased region" description="Basic and acidic residues" evidence="11">
    <location>
        <begin position="1517"/>
        <end position="1529"/>
    </location>
</feature>
<dbReference type="InterPro" id="IPR044437">
    <property type="entry name" value="SETD2/Set2_SET"/>
</dbReference>
<dbReference type="SMART" id="SM00508">
    <property type="entry name" value="PostSET"/>
    <property type="match status" value="1"/>
</dbReference>
<evidence type="ECO:0000259" key="14">
    <source>
        <dbReference type="PROSITE" id="PS51050"/>
    </source>
</evidence>
<dbReference type="Proteomes" id="UP000515151">
    <property type="component" value="Chromosome 4"/>
</dbReference>
<evidence type="ECO:0000313" key="17">
    <source>
        <dbReference type="RefSeq" id="XP_031394923.1"/>
    </source>
</evidence>
<dbReference type="FunFam" id="2.170.270.10:FF:000035">
    <property type="entry name" value="Histone-lysine N-methyltransferase"/>
    <property type="match status" value="1"/>
</dbReference>